<comment type="caution">
    <text evidence="1">The sequence shown here is derived from an EMBL/GenBank/DDBJ whole genome shotgun (WGS) entry which is preliminary data.</text>
</comment>
<dbReference type="EMBL" id="JAPESX010000559">
    <property type="protein sequence ID" value="KAJ8120716.1"/>
    <property type="molecule type" value="Genomic_DNA"/>
</dbReference>
<protein>
    <submittedName>
        <fullName evidence="1">Uncharacterized protein</fullName>
    </submittedName>
</protein>
<sequence>MGRTHTIVQSQNAALDASYNELSSWKQVGSNIPHVEHEHQRLWYHHVGKALGVLLYSADYSPEAQRRSLDFFKQIIAPNLGVFRAVTGAYKNSWQSFMTDDGTPVELSWDWGTSDSRPTIRYSIEPIGLQAGTSIDPRNLLVGPVLQDGLNHSLLDIRLEWFDYFKDYFNDKEKDKLPERSPSVIYQWYNFVKSFFGVQGNGEHGALRDIDDHSSSIFYAFDLTETEITAKVYYFPKYRALSSGKSNLEVLVESMKGAPRCTEDNLQALSVFSDFSNDAASKELEYEMLAIDLIDPLKSRFKIYFRSRETSFASLINIITLGGRIKSPNMQQGLEDLQSLWNAIFEVESPSTDPLKEVNHRTAGMLYNVEFRVGDQFPVAKVYLPVRHYSSSDSAVIRGLDTYFKSHHKGSYMAAYSRAMNALL</sequence>
<reference evidence="1" key="1">
    <citation type="submission" date="2022-11" db="EMBL/GenBank/DDBJ databases">
        <title>Genome Sequence of Nemania bipapillata.</title>
        <authorList>
            <person name="Buettner E."/>
        </authorList>
    </citation>
    <scope>NUCLEOTIDE SEQUENCE</scope>
    <source>
        <strain evidence="1">CP14</strain>
    </source>
</reference>
<keyword evidence="2" id="KW-1185">Reference proteome</keyword>
<accession>A0ACC2IZU9</accession>
<evidence type="ECO:0000313" key="2">
    <source>
        <dbReference type="Proteomes" id="UP001153334"/>
    </source>
</evidence>
<evidence type="ECO:0000313" key="1">
    <source>
        <dbReference type="EMBL" id="KAJ8120716.1"/>
    </source>
</evidence>
<gene>
    <name evidence="1" type="ORF">ONZ43_g2648</name>
</gene>
<organism evidence="1 2">
    <name type="scientific">Nemania bipapillata</name>
    <dbReference type="NCBI Taxonomy" id="110536"/>
    <lineage>
        <taxon>Eukaryota</taxon>
        <taxon>Fungi</taxon>
        <taxon>Dikarya</taxon>
        <taxon>Ascomycota</taxon>
        <taxon>Pezizomycotina</taxon>
        <taxon>Sordariomycetes</taxon>
        <taxon>Xylariomycetidae</taxon>
        <taxon>Xylariales</taxon>
        <taxon>Xylariaceae</taxon>
        <taxon>Nemania</taxon>
    </lineage>
</organism>
<name>A0ACC2IZU9_9PEZI</name>
<proteinExistence type="predicted"/>
<dbReference type="Proteomes" id="UP001153334">
    <property type="component" value="Unassembled WGS sequence"/>
</dbReference>